<dbReference type="GO" id="GO:0043066">
    <property type="term" value="P:negative regulation of apoptotic process"/>
    <property type="evidence" value="ECO:0007669"/>
    <property type="project" value="TreeGrafter"/>
</dbReference>
<evidence type="ECO:0000313" key="3">
    <source>
        <dbReference type="Proteomes" id="UP000507470"/>
    </source>
</evidence>
<organism evidence="2 3">
    <name type="scientific">Mytilus coruscus</name>
    <name type="common">Sea mussel</name>
    <dbReference type="NCBI Taxonomy" id="42192"/>
    <lineage>
        <taxon>Eukaryota</taxon>
        <taxon>Metazoa</taxon>
        <taxon>Spiralia</taxon>
        <taxon>Lophotrochozoa</taxon>
        <taxon>Mollusca</taxon>
        <taxon>Bivalvia</taxon>
        <taxon>Autobranchia</taxon>
        <taxon>Pteriomorphia</taxon>
        <taxon>Mytilida</taxon>
        <taxon>Mytiloidea</taxon>
        <taxon>Mytilidae</taxon>
        <taxon>Mytilinae</taxon>
        <taxon>Mytilus</taxon>
    </lineage>
</organism>
<dbReference type="Pfam" id="PF00653">
    <property type="entry name" value="BIR"/>
    <property type="match status" value="2"/>
</dbReference>
<dbReference type="SMART" id="SM00238">
    <property type="entry name" value="BIR"/>
    <property type="match status" value="2"/>
</dbReference>
<dbReference type="InterPro" id="IPR001370">
    <property type="entry name" value="BIR_rpt"/>
</dbReference>
<dbReference type="EMBL" id="CACVKT020010441">
    <property type="protein sequence ID" value="CAC5426677.1"/>
    <property type="molecule type" value="Genomic_DNA"/>
</dbReference>
<dbReference type="GO" id="GO:0005634">
    <property type="term" value="C:nucleus"/>
    <property type="evidence" value="ECO:0007669"/>
    <property type="project" value="TreeGrafter"/>
</dbReference>
<dbReference type="OrthoDB" id="6198677at2759"/>
<reference evidence="2 3" key="1">
    <citation type="submission" date="2020-06" db="EMBL/GenBank/DDBJ databases">
        <authorList>
            <person name="Li R."/>
            <person name="Bekaert M."/>
        </authorList>
    </citation>
    <scope>NUCLEOTIDE SEQUENCE [LARGE SCALE GENOMIC DNA]</scope>
    <source>
        <strain evidence="3">wild</strain>
    </source>
</reference>
<dbReference type="AlphaFoldDB" id="A0A6J8F1Q1"/>
<dbReference type="Gene3D" id="1.10.1170.10">
    <property type="entry name" value="Inhibitor Of Apoptosis Protein (2mihbC-IAP-1), Chain A"/>
    <property type="match status" value="2"/>
</dbReference>
<feature type="region of interest" description="Disordered" evidence="1">
    <location>
        <begin position="121"/>
        <end position="155"/>
    </location>
</feature>
<dbReference type="GO" id="GO:0061630">
    <property type="term" value="F:ubiquitin protein ligase activity"/>
    <property type="evidence" value="ECO:0007669"/>
    <property type="project" value="TreeGrafter"/>
</dbReference>
<dbReference type="PANTHER" id="PTHR10044:SF139">
    <property type="entry name" value="DEATH-ASSOCIATED INHIBITOR OF APOPTOSIS 2"/>
    <property type="match status" value="1"/>
</dbReference>
<gene>
    <name evidence="2" type="ORF">MCOR_58364</name>
</gene>
<dbReference type="GO" id="GO:0031398">
    <property type="term" value="P:positive regulation of protein ubiquitination"/>
    <property type="evidence" value="ECO:0007669"/>
    <property type="project" value="TreeGrafter"/>
</dbReference>
<evidence type="ECO:0000256" key="1">
    <source>
        <dbReference type="SAM" id="MobiDB-lite"/>
    </source>
</evidence>
<dbReference type="GO" id="GO:0005737">
    <property type="term" value="C:cytoplasm"/>
    <property type="evidence" value="ECO:0007669"/>
    <property type="project" value="TreeGrafter"/>
</dbReference>
<evidence type="ECO:0000313" key="2">
    <source>
        <dbReference type="EMBL" id="CAC5426677.1"/>
    </source>
</evidence>
<evidence type="ECO:0008006" key="4">
    <source>
        <dbReference type="Google" id="ProtNLM"/>
    </source>
</evidence>
<protein>
    <recommendedName>
        <fullName evidence="4">BIRC2_3</fullName>
    </recommendedName>
</protein>
<dbReference type="PROSITE" id="PS50143">
    <property type="entry name" value="BIR_REPEAT_2"/>
    <property type="match status" value="2"/>
</dbReference>
<dbReference type="CDD" id="cd00022">
    <property type="entry name" value="BIR"/>
    <property type="match status" value="1"/>
</dbReference>
<keyword evidence="3" id="KW-1185">Reference proteome</keyword>
<dbReference type="SUPFAM" id="SSF57924">
    <property type="entry name" value="Inhibitor of apoptosis (IAP) repeat"/>
    <property type="match status" value="2"/>
</dbReference>
<name>A0A6J8F1Q1_MYTCO</name>
<dbReference type="GO" id="GO:0043027">
    <property type="term" value="F:cysteine-type endopeptidase inhibitor activity involved in apoptotic process"/>
    <property type="evidence" value="ECO:0007669"/>
    <property type="project" value="TreeGrafter"/>
</dbReference>
<dbReference type="GO" id="GO:0051726">
    <property type="term" value="P:regulation of cell cycle"/>
    <property type="evidence" value="ECO:0007669"/>
    <property type="project" value="TreeGrafter"/>
</dbReference>
<dbReference type="PANTHER" id="PTHR10044">
    <property type="entry name" value="INHIBITOR OF APOPTOSIS"/>
    <property type="match status" value="1"/>
</dbReference>
<sequence length="525" mass="61160">MIDIEVSYDTSKINKSNRFKLTCSSCKEPDTKGVDISINEVLVDSIRYESGLCYHKRRLCTPKRCSCLARGNHYTWTLISNLSYIQFTCTMRFRDAMNSTILIAEAHVIYNGSVIVQKQKKNESINHSDKNPEYPNPDKDMTHNSEQDVKELPKRCDGTGTADTYLQYITDIFNVVSGKNSIDELAFFLNACKQFEEIGFKILKGLGVEVEENRVSFHMKAIQSLGEDQCRCLPAITAWLFRGRSVRFLRLYDVGKFNLNDLQLNKNMYNQLYKIFEMIIDMKSEKSWYHYRRNGLTYKGPSEGAFILVKQVFLNKKSSSIFPQFSSYKSRFASFHDYPIEIMSYRKKLAQAGFFYFHMSDYVQCYNCGGCLRDWKDMIDPLVRHIETFQTCEYAIDPERKRSSFMDEGPVKYVGQQTYENRLNSFKSFPDTLLMDDFEQLAIAGFYYCGIAQDIECCACNIEFSDIKNTAYILRQHKKSSPECPYINKCDNQAKRKDTNDQESVSCAQYLELEYRSHDFRIQNI</sequence>
<dbReference type="InterPro" id="IPR050784">
    <property type="entry name" value="IAP"/>
</dbReference>
<proteinExistence type="predicted"/>
<accession>A0A6J8F1Q1</accession>
<dbReference type="Proteomes" id="UP000507470">
    <property type="component" value="Unassembled WGS sequence"/>
</dbReference>